<keyword evidence="2" id="KW-1185">Reference proteome</keyword>
<evidence type="ECO:0000313" key="2">
    <source>
        <dbReference type="Proteomes" id="UP000295304"/>
    </source>
</evidence>
<evidence type="ECO:0000313" key="1">
    <source>
        <dbReference type="EMBL" id="TCS64855.1"/>
    </source>
</evidence>
<dbReference type="Proteomes" id="UP000295304">
    <property type="component" value="Unassembled WGS sequence"/>
</dbReference>
<dbReference type="EMBL" id="SLZW01000001">
    <property type="protein sequence ID" value="TCS64855.1"/>
    <property type="molecule type" value="Genomic_DNA"/>
</dbReference>
<name>A0A4R3JH76_9PROT</name>
<accession>A0A4R3JH76</accession>
<dbReference type="AlphaFoldDB" id="A0A4R3JH76"/>
<comment type="caution">
    <text evidence="1">The sequence shown here is derived from an EMBL/GenBank/DDBJ whole genome shotgun (WGS) entry which is preliminary data.</text>
</comment>
<protein>
    <recommendedName>
        <fullName evidence="3">Transposase</fullName>
    </recommendedName>
</protein>
<gene>
    <name evidence="1" type="ORF">EDD55_101186</name>
</gene>
<proteinExistence type="predicted"/>
<reference evidence="1 2" key="1">
    <citation type="submission" date="2019-03" db="EMBL/GenBank/DDBJ databases">
        <title>Genomic Encyclopedia of Type Strains, Phase IV (KMG-IV): sequencing the most valuable type-strain genomes for metagenomic binning, comparative biology and taxonomic classification.</title>
        <authorList>
            <person name="Goeker M."/>
        </authorList>
    </citation>
    <scope>NUCLEOTIDE SEQUENCE [LARGE SCALE GENOMIC DNA]</scope>
    <source>
        <strain evidence="1 2">DSM 101688</strain>
    </source>
</reference>
<evidence type="ECO:0008006" key="3">
    <source>
        <dbReference type="Google" id="ProtNLM"/>
    </source>
</evidence>
<sequence length="53" mass="6284">MTDHFCLTQEKLGRFGPCVAPKKNRVRKIEYDAGLYKQRHETESMSGKLKDWR</sequence>
<organism evidence="1 2">
    <name type="scientific">Varunaivibrio sulfuroxidans</name>
    <dbReference type="NCBI Taxonomy" id="1773489"/>
    <lineage>
        <taxon>Bacteria</taxon>
        <taxon>Pseudomonadati</taxon>
        <taxon>Pseudomonadota</taxon>
        <taxon>Alphaproteobacteria</taxon>
        <taxon>Rhodospirillales</taxon>
        <taxon>Magnetovibrionaceae</taxon>
        <taxon>Varunaivibrio</taxon>
    </lineage>
</organism>